<dbReference type="Proteomes" id="UP000187283">
    <property type="component" value="Unassembled WGS sequence"/>
</dbReference>
<accession>A0A1R1XZ27</accession>
<feature type="transmembrane region" description="Helical" evidence="1">
    <location>
        <begin position="70"/>
        <end position="90"/>
    </location>
</feature>
<keyword evidence="1" id="KW-0812">Transmembrane</keyword>
<name>A0A1R1XZ27_9FUNG</name>
<reference evidence="2 3" key="1">
    <citation type="submission" date="2017-01" db="EMBL/GenBank/DDBJ databases">
        <authorList>
            <person name="Mah S.A."/>
            <person name="Swanson W.J."/>
            <person name="Moy G.W."/>
            <person name="Vacquier V.D."/>
        </authorList>
    </citation>
    <scope>NUCLEOTIDE SEQUENCE [LARGE SCALE GENOMIC DNA]</scope>
    <source>
        <strain evidence="2 3">GSMNP</strain>
    </source>
</reference>
<keyword evidence="1" id="KW-0472">Membrane</keyword>
<evidence type="ECO:0000313" key="3">
    <source>
        <dbReference type="Proteomes" id="UP000187283"/>
    </source>
</evidence>
<dbReference type="AlphaFoldDB" id="A0A1R1XZ27"/>
<dbReference type="EMBL" id="LSSN01001361">
    <property type="protein sequence ID" value="OMJ19941.1"/>
    <property type="molecule type" value="Genomic_DNA"/>
</dbReference>
<evidence type="ECO:0000313" key="2">
    <source>
        <dbReference type="EMBL" id="OMJ19941.1"/>
    </source>
</evidence>
<gene>
    <name evidence="2" type="ORF">AYI70_g4417</name>
</gene>
<comment type="caution">
    <text evidence="2">The sequence shown here is derived from an EMBL/GenBank/DDBJ whole genome shotgun (WGS) entry which is preliminary data.</text>
</comment>
<keyword evidence="1" id="KW-1133">Transmembrane helix</keyword>
<evidence type="ECO:0000256" key="1">
    <source>
        <dbReference type="SAM" id="Phobius"/>
    </source>
</evidence>
<sequence>MRCQLNGAVLYELISTAAHAESTQTRKKAGFRQHWMVSKIQEPRLVKTLKRCKAAIAEIHYMRLDPINNIAFPLMLNISLFYTLSNWALIFPSSHNYCSFILLATTSPTSPHKHCKHTPLVFISKLHSLHSCHPLLTF</sequence>
<protein>
    <submittedName>
        <fullName evidence="2">Uncharacterized protein</fullName>
    </submittedName>
</protein>
<proteinExistence type="predicted"/>
<keyword evidence="3" id="KW-1185">Reference proteome</keyword>
<organism evidence="2 3">
    <name type="scientific">Smittium culicis</name>
    <dbReference type="NCBI Taxonomy" id="133412"/>
    <lineage>
        <taxon>Eukaryota</taxon>
        <taxon>Fungi</taxon>
        <taxon>Fungi incertae sedis</taxon>
        <taxon>Zoopagomycota</taxon>
        <taxon>Kickxellomycotina</taxon>
        <taxon>Harpellomycetes</taxon>
        <taxon>Harpellales</taxon>
        <taxon>Legeriomycetaceae</taxon>
        <taxon>Smittium</taxon>
    </lineage>
</organism>